<proteinExistence type="predicted"/>
<dbReference type="EMBL" id="QTSX02001079">
    <property type="protein sequence ID" value="KAJ9083225.1"/>
    <property type="molecule type" value="Genomic_DNA"/>
</dbReference>
<gene>
    <name evidence="1" type="ORF">DSO57_1036821</name>
</gene>
<comment type="caution">
    <text evidence="1">The sequence shown here is derived from an EMBL/GenBank/DDBJ whole genome shotgun (WGS) entry which is preliminary data.</text>
</comment>
<evidence type="ECO:0000313" key="1">
    <source>
        <dbReference type="EMBL" id="KAJ9083225.1"/>
    </source>
</evidence>
<reference evidence="1" key="1">
    <citation type="submission" date="2022-04" db="EMBL/GenBank/DDBJ databases">
        <title>Genome of the entomopathogenic fungus Entomophthora muscae.</title>
        <authorList>
            <person name="Elya C."/>
            <person name="Lovett B.R."/>
            <person name="Lee E."/>
            <person name="Macias A.M."/>
            <person name="Hajek A.E."/>
            <person name="De Bivort B.L."/>
            <person name="Kasson M.T."/>
            <person name="De Fine Licht H.H."/>
            <person name="Stajich J.E."/>
        </authorList>
    </citation>
    <scope>NUCLEOTIDE SEQUENCE</scope>
    <source>
        <strain evidence="1">Berkeley</strain>
    </source>
</reference>
<dbReference type="Proteomes" id="UP001165960">
    <property type="component" value="Unassembled WGS sequence"/>
</dbReference>
<protein>
    <submittedName>
        <fullName evidence="1">Uncharacterized protein</fullName>
    </submittedName>
</protein>
<keyword evidence="2" id="KW-1185">Reference proteome</keyword>
<organism evidence="1 2">
    <name type="scientific">Entomophthora muscae</name>
    <dbReference type="NCBI Taxonomy" id="34485"/>
    <lineage>
        <taxon>Eukaryota</taxon>
        <taxon>Fungi</taxon>
        <taxon>Fungi incertae sedis</taxon>
        <taxon>Zoopagomycota</taxon>
        <taxon>Entomophthoromycotina</taxon>
        <taxon>Entomophthoromycetes</taxon>
        <taxon>Entomophthorales</taxon>
        <taxon>Entomophthoraceae</taxon>
        <taxon>Entomophthora</taxon>
    </lineage>
</organism>
<name>A0ACC2U8S4_9FUNG</name>
<evidence type="ECO:0000313" key="2">
    <source>
        <dbReference type="Proteomes" id="UP001165960"/>
    </source>
</evidence>
<sequence length="82" mass="8907">MLILVPVNKNIIVGQSVGSSQDAFSKIDCFIHFTHVFRKCTLKPSPSQEICLKKTDVPAAREPLGSGKAPGYDHIGIAIDTR</sequence>
<accession>A0ACC2U8S4</accession>